<proteinExistence type="predicted"/>
<reference evidence="2 3" key="1">
    <citation type="submission" date="2023-05" db="EMBL/GenBank/DDBJ databases">
        <authorList>
            <person name="Zhang X."/>
        </authorList>
    </citation>
    <scope>NUCLEOTIDE SEQUENCE [LARGE SCALE GENOMIC DNA]</scope>
    <source>
        <strain evidence="2 3">DM2B3-1</strain>
    </source>
</reference>
<accession>A0ABT7CWK3</accession>
<gene>
    <name evidence="2" type="ORF">QNI19_34465</name>
</gene>
<dbReference type="RefSeq" id="WP_314004279.1">
    <property type="nucleotide sequence ID" value="NZ_JASJOT010000040.1"/>
</dbReference>
<keyword evidence="1" id="KW-0472">Membrane</keyword>
<keyword evidence="1" id="KW-1133">Transmembrane helix</keyword>
<dbReference type="Proteomes" id="UP001228581">
    <property type="component" value="Unassembled WGS sequence"/>
</dbReference>
<feature type="transmembrane region" description="Helical" evidence="1">
    <location>
        <begin position="105"/>
        <end position="124"/>
    </location>
</feature>
<comment type="caution">
    <text evidence="2">The sequence shown here is derived from an EMBL/GenBank/DDBJ whole genome shotgun (WGS) entry which is preliminary data.</text>
</comment>
<evidence type="ECO:0000256" key="1">
    <source>
        <dbReference type="SAM" id="Phobius"/>
    </source>
</evidence>
<protein>
    <submittedName>
        <fullName evidence="2">Uncharacterized protein</fullName>
    </submittedName>
</protein>
<organism evidence="2 3">
    <name type="scientific">Xanthocytophaga flava</name>
    <dbReference type="NCBI Taxonomy" id="3048013"/>
    <lineage>
        <taxon>Bacteria</taxon>
        <taxon>Pseudomonadati</taxon>
        <taxon>Bacteroidota</taxon>
        <taxon>Cytophagia</taxon>
        <taxon>Cytophagales</taxon>
        <taxon>Rhodocytophagaceae</taxon>
        <taxon>Xanthocytophaga</taxon>
    </lineage>
</organism>
<evidence type="ECO:0000313" key="3">
    <source>
        <dbReference type="Proteomes" id="UP001228581"/>
    </source>
</evidence>
<evidence type="ECO:0000313" key="2">
    <source>
        <dbReference type="EMBL" id="MDJ1498098.1"/>
    </source>
</evidence>
<name>A0ABT7CWK3_9BACT</name>
<dbReference type="EMBL" id="JASJOT010000040">
    <property type="protein sequence ID" value="MDJ1498098.1"/>
    <property type="molecule type" value="Genomic_DNA"/>
</dbReference>
<keyword evidence="3" id="KW-1185">Reference proteome</keyword>
<sequence>MNWYKKQTGFPLDTHITKELIEKYLQGNCNPQEKAQVEAYIQKSGDLSILDSVLENEWANTDGAPSADIDTETSLQKFKAKRQQLYLTGDTTKRAVRFYLHRYKLLWITALVLIIISVLLLGYIK</sequence>
<keyword evidence="1" id="KW-0812">Transmembrane</keyword>